<evidence type="ECO:0000256" key="1">
    <source>
        <dbReference type="ARBA" id="ARBA00009981"/>
    </source>
</evidence>
<dbReference type="OrthoDB" id="517402at2"/>
<dbReference type="Proteomes" id="UP000449846">
    <property type="component" value="Unassembled WGS sequence"/>
</dbReference>
<comment type="function">
    <text evidence="2">Antitoxin component of a type II toxin-antitoxin (TA) system.</text>
</comment>
<name>A0A844HME9_9RHOB</name>
<protein>
    <recommendedName>
        <fullName evidence="2">Antitoxin</fullName>
    </recommendedName>
</protein>
<proteinExistence type="inferred from homology"/>
<dbReference type="NCBIfam" id="TIGR01552">
    <property type="entry name" value="phd_fam"/>
    <property type="match status" value="1"/>
</dbReference>
<dbReference type="Pfam" id="PF02604">
    <property type="entry name" value="PhdYeFM_antitox"/>
    <property type="match status" value="1"/>
</dbReference>
<organism evidence="3 4">
    <name type="scientific">Paracoccus litorisediminis</name>
    <dbReference type="NCBI Taxonomy" id="2006130"/>
    <lineage>
        <taxon>Bacteria</taxon>
        <taxon>Pseudomonadati</taxon>
        <taxon>Pseudomonadota</taxon>
        <taxon>Alphaproteobacteria</taxon>
        <taxon>Rhodobacterales</taxon>
        <taxon>Paracoccaceae</taxon>
        <taxon>Paracoccus</taxon>
    </lineage>
</organism>
<keyword evidence="4" id="KW-1185">Reference proteome</keyword>
<dbReference type="AlphaFoldDB" id="A0A844HME9"/>
<gene>
    <name evidence="3" type="ORF">GL300_13360</name>
</gene>
<evidence type="ECO:0000256" key="2">
    <source>
        <dbReference type="RuleBase" id="RU362080"/>
    </source>
</evidence>
<reference evidence="3 4" key="1">
    <citation type="submission" date="2019-11" db="EMBL/GenBank/DDBJ databases">
        <authorList>
            <person name="Dong K."/>
        </authorList>
    </citation>
    <scope>NUCLEOTIDE SEQUENCE [LARGE SCALE GENOMIC DNA]</scope>
    <source>
        <strain evidence="3 4">NBRC 112902</strain>
    </source>
</reference>
<dbReference type="InterPro" id="IPR036165">
    <property type="entry name" value="YefM-like_sf"/>
</dbReference>
<evidence type="ECO:0000313" key="4">
    <source>
        <dbReference type="Proteomes" id="UP000449846"/>
    </source>
</evidence>
<dbReference type="Gene3D" id="3.40.1620.10">
    <property type="entry name" value="YefM-like domain"/>
    <property type="match status" value="1"/>
</dbReference>
<dbReference type="InterPro" id="IPR006442">
    <property type="entry name" value="Antitoxin_Phd/YefM"/>
</dbReference>
<dbReference type="RefSeq" id="WP_155040129.1">
    <property type="nucleotide sequence ID" value="NZ_JBHGCD010000007.1"/>
</dbReference>
<evidence type="ECO:0000313" key="3">
    <source>
        <dbReference type="EMBL" id="MTH60198.1"/>
    </source>
</evidence>
<accession>A0A844HME9</accession>
<dbReference type="SUPFAM" id="SSF143120">
    <property type="entry name" value="YefM-like"/>
    <property type="match status" value="1"/>
</dbReference>
<dbReference type="InterPro" id="IPR051405">
    <property type="entry name" value="phD/YefM_antitoxin"/>
</dbReference>
<dbReference type="EMBL" id="WMIG01000006">
    <property type="protein sequence ID" value="MTH60198.1"/>
    <property type="molecule type" value="Genomic_DNA"/>
</dbReference>
<dbReference type="PANTHER" id="PTHR33713:SF9">
    <property type="entry name" value="ANTITOXIN"/>
    <property type="match status" value="1"/>
</dbReference>
<comment type="similarity">
    <text evidence="1 2">Belongs to the phD/YefM antitoxin family.</text>
</comment>
<comment type="caution">
    <text evidence="3">The sequence shown here is derived from an EMBL/GenBank/DDBJ whole genome shotgun (WGS) entry which is preliminary data.</text>
</comment>
<sequence length="82" mass="9068">MWTLQDAKNRFSAVVEAAMSGQPQQVTRRGKPAVVVLSAAEYDRMRAAAAENRGSFIAHLLDFPGVAPETPRQTVRPRDVQF</sequence>
<dbReference type="PANTHER" id="PTHR33713">
    <property type="entry name" value="ANTITOXIN YAFN-RELATED"/>
    <property type="match status" value="1"/>
</dbReference>